<accession>A0A9P1IG60</accession>
<feature type="region of interest" description="Disordered" evidence="2">
    <location>
        <begin position="1"/>
        <end position="21"/>
    </location>
</feature>
<name>A0A9P1IG60_9PELO</name>
<evidence type="ECO:0000256" key="1">
    <source>
        <dbReference type="SAM" id="Coils"/>
    </source>
</evidence>
<sequence>MTKLGLQPGVHGDHEEKEDKEQIKIDPKVFTVLQPTVIPMPVVTEPRKSSMNWSALICKSLIIFCLFTCCCAALLLLLNVSDLFYYSQSVESSQKPQMEALLGSNSNLQKQIDSSVEGKDEIVAIPLARVMVVEDISANPEKKTKIVDGSVEDRSQFQQFQQFQPQQNFEEQGQQERPLHPDEIEMIQSARRIQEQQQMMMFQQMMAMRQWRMRRLQAAIYQQQMMRMAMAQQQQEEMARQWNERAKIEEEARQWEMQQQQQQRSQAYWQQYQAEIQRQQQFQQQQQQQFFPQIMQQFNQEQAQPQVFHQQPQQRPTFWQQPPQHFFFNQKQPVEMNQPAPQPSMHDKIYEELQKKSQNIPVNAPSRQIWTAVTPTPVPEELPTTPSTTSLPVAVPANDEVSDTILRDIFSAFDEQKNSEAANKEIPKVEPEAEIMEGKGAIVIEDSFPKLEERTTIQPENEEESEEVDDHEKENEEFVSVMKFFENTPIRHSSEPSTTTETAPIQVSSTEKPRIILV</sequence>
<dbReference type="OrthoDB" id="5876560at2759"/>
<feature type="compositionally biased region" description="Basic and acidic residues" evidence="2">
    <location>
        <begin position="11"/>
        <end position="21"/>
    </location>
</feature>
<keyword evidence="5" id="KW-1185">Reference proteome</keyword>
<evidence type="ECO:0000256" key="3">
    <source>
        <dbReference type="SAM" id="Phobius"/>
    </source>
</evidence>
<organism evidence="4 5">
    <name type="scientific">Caenorhabditis angaria</name>
    <dbReference type="NCBI Taxonomy" id="860376"/>
    <lineage>
        <taxon>Eukaryota</taxon>
        <taxon>Metazoa</taxon>
        <taxon>Ecdysozoa</taxon>
        <taxon>Nematoda</taxon>
        <taxon>Chromadorea</taxon>
        <taxon>Rhabditida</taxon>
        <taxon>Rhabditina</taxon>
        <taxon>Rhabditomorpha</taxon>
        <taxon>Rhabditoidea</taxon>
        <taxon>Rhabditidae</taxon>
        <taxon>Peloderinae</taxon>
        <taxon>Caenorhabditis</taxon>
    </lineage>
</organism>
<feature type="transmembrane region" description="Helical" evidence="3">
    <location>
        <begin position="56"/>
        <end position="78"/>
    </location>
</feature>
<keyword evidence="1" id="KW-0175">Coiled coil</keyword>
<feature type="compositionally biased region" description="Acidic residues" evidence="2">
    <location>
        <begin position="460"/>
        <end position="469"/>
    </location>
</feature>
<keyword evidence="3" id="KW-0472">Membrane</keyword>
<evidence type="ECO:0000256" key="2">
    <source>
        <dbReference type="SAM" id="MobiDB-lite"/>
    </source>
</evidence>
<evidence type="ECO:0000313" key="4">
    <source>
        <dbReference type="EMBL" id="CAI5444784.1"/>
    </source>
</evidence>
<feature type="coiled-coil region" evidence="1">
    <location>
        <begin position="231"/>
        <end position="265"/>
    </location>
</feature>
<protein>
    <submittedName>
        <fullName evidence="4">Uncharacterized protein</fullName>
    </submittedName>
</protein>
<dbReference type="AlphaFoldDB" id="A0A9P1IG60"/>
<dbReference type="EMBL" id="CANHGI010000003">
    <property type="protein sequence ID" value="CAI5444784.1"/>
    <property type="molecule type" value="Genomic_DNA"/>
</dbReference>
<feature type="region of interest" description="Disordered" evidence="2">
    <location>
        <begin position="455"/>
        <end position="518"/>
    </location>
</feature>
<dbReference type="Proteomes" id="UP001152747">
    <property type="component" value="Unassembled WGS sequence"/>
</dbReference>
<comment type="caution">
    <text evidence="4">The sequence shown here is derived from an EMBL/GenBank/DDBJ whole genome shotgun (WGS) entry which is preliminary data.</text>
</comment>
<gene>
    <name evidence="4" type="ORF">CAMP_LOCUS7421</name>
</gene>
<evidence type="ECO:0000313" key="5">
    <source>
        <dbReference type="Proteomes" id="UP001152747"/>
    </source>
</evidence>
<proteinExistence type="predicted"/>
<keyword evidence="3" id="KW-0812">Transmembrane</keyword>
<reference evidence="4" key="1">
    <citation type="submission" date="2022-11" db="EMBL/GenBank/DDBJ databases">
        <authorList>
            <person name="Kikuchi T."/>
        </authorList>
    </citation>
    <scope>NUCLEOTIDE SEQUENCE</scope>
    <source>
        <strain evidence="4">PS1010</strain>
    </source>
</reference>
<keyword evidence="3" id="KW-1133">Transmembrane helix</keyword>